<keyword evidence="1" id="KW-0472">Membrane</keyword>
<keyword evidence="1" id="KW-1133">Transmembrane helix</keyword>
<evidence type="ECO:0008006" key="4">
    <source>
        <dbReference type="Google" id="ProtNLM"/>
    </source>
</evidence>
<dbReference type="EMBL" id="CP002543">
    <property type="protein sequence ID" value="ADY73608.1"/>
    <property type="molecule type" value="Genomic_DNA"/>
</dbReference>
<keyword evidence="3" id="KW-1185">Reference proteome</keyword>
<dbReference type="OrthoDB" id="15593at2"/>
<dbReference type="KEGG" id="dte:Dester_0969"/>
<accession>F0S436</accession>
<dbReference type="RefSeq" id="WP_013638560.1">
    <property type="nucleotide sequence ID" value="NC_015185.1"/>
</dbReference>
<dbReference type="InParanoid" id="F0S436"/>
<reference evidence="2 3" key="1">
    <citation type="journal article" date="2011" name="Stand. Genomic Sci.">
        <title>Complete genome sequence of the thermophilic sulfur-reducer Desulfurobacterium thermolithotrophum type strain (BSA(T)) from a deep-sea hydrothermal vent.</title>
        <authorList>
            <person name="Goker M."/>
            <person name="Daligault H."/>
            <person name="Mwirichia R."/>
            <person name="Lapidus A."/>
            <person name="Lucas S."/>
            <person name="Deshpande S."/>
            <person name="Pagani I."/>
            <person name="Tapia R."/>
            <person name="Cheng J.F."/>
            <person name="Goodwin L."/>
            <person name="Pitluck S."/>
            <person name="Liolios K."/>
            <person name="Ivanova N."/>
            <person name="Mavromatis K."/>
            <person name="Mikhailova N."/>
            <person name="Pati A."/>
            <person name="Chen A."/>
            <person name="Palaniappan K."/>
            <person name="Han C."/>
            <person name="Land M."/>
            <person name="Hauser L."/>
            <person name="Pan C."/>
            <person name="Brambilla E.M."/>
            <person name="Rohde M."/>
            <person name="Spring S."/>
            <person name="Sikorski J."/>
            <person name="Wirth R."/>
            <person name="Detter J.C."/>
            <person name="Woyke T."/>
            <person name="Bristow J."/>
            <person name="Eisen J.A."/>
            <person name="Markowitz V."/>
            <person name="Hugenholtz P."/>
            <person name="Kyrpides N.C."/>
            <person name="Klenk H.P."/>
        </authorList>
    </citation>
    <scope>NUCLEOTIDE SEQUENCE [LARGE SCALE GENOMIC DNA]</scope>
    <source>
        <strain evidence="3">DSM 11699 / BSA</strain>
    </source>
</reference>
<evidence type="ECO:0000313" key="2">
    <source>
        <dbReference type="EMBL" id="ADY73608.1"/>
    </source>
</evidence>
<name>F0S436_DESTD</name>
<dbReference type="HOGENOM" id="CLU_2522206_0_0_0"/>
<organism evidence="2 3">
    <name type="scientific">Desulfurobacterium thermolithotrophum (strain DSM 11699 / BSA)</name>
    <dbReference type="NCBI Taxonomy" id="868864"/>
    <lineage>
        <taxon>Bacteria</taxon>
        <taxon>Pseudomonadati</taxon>
        <taxon>Aquificota</taxon>
        <taxon>Aquificia</taxon>
        <taxon>Desulfurobacteriales</taxon>
        <taxon>Desulfurobacteriaceae</taxon>
        <taxon>Desulfurobacterium</taxon>
    </lineage>
</organism>
<sequence length="84" mass="9596">MTVSEISLVVIAICMVFISLSVVGIAMAMYRLLKKFEESVDTVNNQLRPAVIELKKTVLNLTQAFQMVNDTVSFIRKFRKKEKK</sequence>
<dbReference type="Proteomes" id="UP000007102">
    <property type="component" value="Chromosome"/>
</dbReference>
<keyword evidence="1" id="KW-0812">Transmembrane</keyword>
<dbReference type="AlphaFoldDB" id="F0S436"/>
<evidence type="ECO:0000256" key="1">
    <source>
        <dbReference type="SAM" id="Phobius"/>
    </source>
</evidence>
<protein>
    <recommendedName>
        <fullName evidence="4">DUF948 domain-containing protein</fullName>
    </recommendedName>
</protein>
<reference evidence="3" key="2">
    <citation type="submission" date="2011-02" db="EMBL/GenBank/DDBJ databases">
        <title>The complete genome of Desulfurobacterium thermolithotrophum DSM 11699.</title>
        <authorList>
            <consortium name="US DOE Joint Genome Institute (JGI-PGF)"/>
            <person name="Lucas S."/>
            <person name="Copeland A."/>
            <person name="Lapidus A."/>
            <person name="Bruce D."/>
            <person name="Goodwin L."/>
            <person name="Pitluck S."/>
            <person name="Kyrpides N."/>
            <person name="Mavromatis K."/>
            <person name="Pagani I."/>
            <person name="Ivanova N."/>
            <person name="Mikhailova N."/>
            <person name="Daligault H."/>
            <person name="Detter J.C."/>
            <person name="Tapia R."/>
            <person name="Han C."/>
            <person name="Land M."/>
            <person name="Hauser L."/>
            <person name="Markowitz V."/>
            <person name="Cheng J.-F."/>
            <person name="Hugenholtz P."/>
            <person name="Woyke T."/>
            <person name="Wu D."/>
            <person name="Spring S."/>
            <person name="Brambilla E."/>
            <person name="Klenk H.-P."/>
            <person name="Eisen J.A."/>
        </authorList>
    </citation>
    <scope>NUCLEOTIDE SEQUENCE [LARGE SCALE GENOMIC DNA]</scope>
    <source>
        <strain evidence="3">DSM 11699 / BSA</strain>
    </source>
</reference>
<gene>
    <name evidence="2" type="ordered locus">Dester_0969</name>
</gene>
<proteinExistence type="predicted"/>
<evidence type="ECO:0000313" key="3">
    <source>
        <dbReference type="Proteomes" id="UP000007102"/>
    </source>
</evidence>
<dbReference type="STRING" id="868864.Dester_0969"/>
<dbReference type="eggNOG" id="ENOG502ZFGT">
    <property type="taxonomic scope" value="Bacteria"/>
</dbReference>
<feature type="transmembrane region" description="Helical" evidence="1">
    <location>
        <begin position="6"/>
        <end position="30"/>
    </location>
</feature>